<evidence type="ECO:0000256" key="1">
    <source>
        <dbReference type="SAM" id="MobiDB-lite"/>
    </source>
</evidence>
<evidence type="ECO:0000313" key="3">
    <source>
        <dbReference type="Proteomes" id="UP000268192"/>
    </source>
</evidence>
<dbReference type="AlphaFoldDB" id="A0A3Q8XNU8"/>
<dbReference type="KEGG" id="abaw:D5400_11800"/>
<gene>
    <name evidence="2" type="ORF">D5400_11800</name>
</gene>
<feature type="region of interest" description="Disordered" evidence="1">
    <location>
        <begin position="1"/>
        <end position="65"/>
    </location>
</feature>
<sequence>MSKDGNSAQHDRGPAQPTDVDQSDPADRTMATEAAEHEVDMRKAKSKADGRHDNSLPSTTRTPPD</sequence>
<protein>
    <submittedName>
        <fullName evidence="2">Uncharacterized protein</fullName>
    </submittedName>
</protein>
<evidence type="ECO:0000313" key="2">
    <source>
        <dbReference type="EMBL" id="AZN71871.1"/>
    </source>
</evidence>
<feature type="compositionally biased region" description="Basic and acidic residues" evidence="1">
    <location>
        <begin position="34"/>
        <end position="54"/>
    </location>
</feature>
<organism evidence="2 3">
    <name type="scientific">Georhizobium profundi</name>
    <dbReference type="NCBI Taxonomy" id="2341112"/>
    <lineage>
        <taxon>Bacteria</taxon>
        <taxon>Pseudomonadati</taxon>
        <taxon>Pseudomonadota</taxon>
        <taxon>Alphaproteobacteria</taxon>
        <taxon>Hyphomicrobiales</taxon>
        <taxon>Rhizobiaceae</taxon>
        <taxon>Georhizobium</taxon>
    </lineage>
</organism>
<reference evidence="2 3" key="1">
    <citation type="submission" date="2018-09" db="EMBL/GenBank/DDBJ databases">
        <title>Marinorhizobium profundi gen. nov., sp. nov., isolated from a deep-sea sediment sample from the New Britain Trench and proposal of Marinorhizobiaceae fam. nov. in the order Rhizobiales of the class Alphaproteobacteria.</title>
        <authorList>
            <person name="Cao J."/>
        </authorList>
    </citation>
    <scope>NUCLEOTIDE SEQUENCE [LARGE SCALE GENOMIC DNA]</scope>
    <source>
        <strain evidence="2 3">WS11</strain>
    </source>
</reference>
<feature type="compositionally biased region" description="Polar residues" evidence="1">
    <location>
        <begin position="55"/>
        <end position="65"/>
    </location>
</feature>
<name>A0A3Q8XNU8_9HYPH</name>
<proteinExistence type="predicted"/>
<feature type="compositionally biased region" description="Basic and acidic residues" evidence="1">
    <location>
        <begin position="1"/>
        <end position="13"/>
    </location>
</feature>
<keyword evidence="3" id="KW-1185">Reference proteome</keyword>
<dbReference type="Proteomes" id="UP000268192">
    <property type="component" value="Chromosome"/>
</dbReference>
<accession>A0A3Q8XNU8</accession>
<dbReference type="EMBL" id="CP032509">
    <property type="protein sequence ID" value="AZN71871.1"/>
    <property type="molecule type" value="Genomic_DNA"/>
</dbReference>